<keyword evidence="2" id="KW-0547">Nucleotide-binding</keyword>
<feature type="domain" description="Mur ligase central" evidence="4">
    <location>
        <begin position="108"/>
        <end position="295"/>
    </location>
</feature>
<keyword evidence="1 5" id="KW-0436">Ligase</keyword>
<dbReference type="InterPro" id="IPR036565">
    <property type="entry name" value="Mur-like_cat_sf"/>
</dbReference>
<dbReference type="Pfam" id="PF08245">
    <property type="entry name" value="Mur_ligase_M"/>
    <property type="match status" value="1"/>
</dbReference>
<dbReference type="InterPro" id="IPR051046">
    <property type="entry name" value="MurCDEF_CellWall_CoF430Synth"/>
</dbReference>
<evidence type="ECO:0000313" key="6">
    <source>
        <dbReference type="Proteomes" id="UP000325517"/>
    </source>
</evidence>
<dbReference type="GO" id="GO:0005524">
    <property type="term" value="F:ATP binding"/>
    <property type="evidence" value="ECO:0007669"/>
    <property type="project" value="UniProtKB-KW"/>
</dbReference>
<evidence type="ECO:0000313" key="5">
    <source>
        <dbReference type="EMBL" id="QFF97656.1"/>
    </source>
</evidence>
<evidence type="ECO:0000256" key="2">
    <source>
        <dbReference type="ARBA" id="ARBA00022741"/>
    </source>
</evidence>
<dbReference type="InterPro" id="IPR036615">
    <property type="entry name" value="Mur_ligase_C_dom_sf"/>
</dbReference>
<dbReference type="PANTHER" id="PTHR43024:SF1">
    <property type="entry name" value="UDP-N-ACETYLMURAMOYL-TRIPEPTIDE--D-ALANYL-D-ALANINE LIGASE"/>
    <property type="match status" value="1"/>
</dbReference>
<dbReference type="PANTHER" id="PTHR43024">
    <property type="entry name" value="UDP-N-ACETYLMURAMOYL-TRIPEPTIDE--D-ALANYL-D-ALANINE LIGASE"/>
    <property type="match status" value="1"/>
</dbReference>
<name>A0A5J6SI90_9BACI</name>
<dbReference type="SUPFAM" id="SSF53623">
    <property type="entry name" value="MurD-like peptide ligases, catalytic domain"/>
    <property type="match status" value="1"/>
</dbReference>
<accession>A0A5J6SI90</accession>
<reference evidence="5 6" key="1">
    <citation type="submission" date="2018-07" db="EMBL/GenBank/DDBJ databases">
        <title>Complete genome sequence of Psychrobacillus sp. PB01, isolated from iceberg, and comparative genome analysis of Psychrobacillus strains.</title>
        <authorList>
            <person name="Lee P.C."/>
        </authorList>
    </citation>
    <scope>NUCLEOTIDE SEQUENCE [LARGE SCALE GENOMIC DNA]</scope>
    <source>
        <strain evidence="5 6">PB01</strain>
    </source>
</reference>
<dbReference type="OrthoDB" id="9801978at2"/>
<dbReference type="RefSeq" id="WP_151698601.1">
    <property type="nucleotide sequence ID" value="NZ_CP031223.1"/>
</dbReference>
<gene>
    <name evidence="5" type="ORF">PB01_01885</name>
</gene>
<sequence>MKPHTVSSIRTIISGELIQGSDEEIVHYGAYRLKQIKNQNTILFTNKRIIDWRTLKKFFPLVLATEWKYSKDEIPENVTVIQVTNADESYWKFVHYYRNQFEIPVVAITGTSGKTTTKEMIKHILSADRIVTATSLTSNSRTANLQYLLSIDEETDAAIFETAVGSPGDVLKAGEYFKPTIGIITNIGAHHLNYCKTLEGYIGAKGEMVKIVNPAGVLIINTEDSNTSKIDMKSFNGKIIKIGIHTTCHFRAFNIQYSQDGMQFSVRHKEIDYQVYVPGFGVHQVYNALAAIAAVYEMGVTIPEAAAHLKTFRKFNKQLQVVDGINDSVIIDDTWSITTTSLEAALKVLNEIGKEKKKVAIIGTITDLGSWGYIIHEKAGEIIYQQGVDVLITIGEHASIMAEHAVKMGFSSPVYTFRNEILVLNLLSKIIDSNTIVLIKGDMYSKPIIELASKLRKKK</sequence>
<dbReference type="AlphaFoldDB" id="A0A5J6SI90"/>
<dbReference type="Proteomes" id="UP000325517">
    <property type="component" value="Chromosome"/>
</dbReference>
<dbReference type="KEGG" id="psyo:PB01_01885"/>
<dbReference type="GO" id="GO:0016881">
    <property type="term" value="F:acid-amino acid ligase activity"/>
    <property type="evidence" value="ECO:0007669"/>
    <property type="project" value="InterPro"/>
</dbReference>
<dbReference type="EMBL" id="CP031223">
    <property type="protein sequence ID" value="QFF97656.1"/>
    <property type="molecule type" value="Genomic_DNA"/>
</dbReference>
<dbReference type="InterPro" id="IPR013221">
    <property type="entry name" value="Mur_ligase_cen"/>
</dbReference>
<dbReference type="Gene3D" id="3.90.190.20">
    <property type="entry name" value="Mur ligase, C-terminal domain"/>
    <property type="match status" value="1"/>
</dbReference>
<organism evidence="5 6">
    <name type="scientific">Psychrobacillus glaciei</name>
    <dbReference type="NCBI Taxonomy" id="2283160"/>
    <lineage>
        <taxon>Bacteria</taxon>
        <taxon>Bacillati</taxon>
        <taxon>Bacillota</taxon>
        <taxon>Bacilli</taxon>
        <taxon>Bacillales</taxon>
        <taxon>Bacillaceae</taxon>
        <taxon>Psychrobacillus</taxon>
    </lineage>
</organism>
<protein>
    <submittedName>
        <fullName evidence="5">UDP-N-acetylmuramoyl-tripeptide--D-alanyl-D-alanine ligase</fullName>
    </submittedName>
</protein>
<proteinExistence type="predicted"/>
<dbReference type="Gene3D" id="3.40.1190.10">
    <property type="entry name" value="Mur-like, catalytic domain"/>
    <property type="match status" value="1"/>
</dbReference>
<dbReference type="SUPFAM" id="SSF53244">
    <property type="entry name" value="MurD-like peptide ligases, peptide-binding domain"/>
    <property type="match status" value="1"/>
</dbReference>
<keyword evidence="3" id="KW-0067">ATP-binding</keyword>
<evidence type="ECO:0000256" key="1">
    <source>
        <dbReference type="ARBA" id="ARBA00022598"/>
    </source>
</evidence>
<evidence type="ECO:0000259" key="4">
    <source>
        <dbReference type="Pfam" id="PF08245"/>
    </source>
</evidence>
<keyword evidence="6" id="KW-1185">Reference proteome</keyword>
<evidence type="ECO:0000256" key="3">
    <source>
        <dbReference type="ARBA" id="ARBA00022840"/>
    </source>
</evidence>